<dbReference type="PRINTS" id="PR00742">
    <property type="entry name" value="GLHYDRLASE35"/>
</dbReference>
<dbReference type="Gene3D" id="2.60.120.260">
    <property type="entry name" value="Galactose-binding domain-like"/>
    <property type="match status" value="2"/>
</dbReference>
<feature type="domain" description="Beta-galactosidase 1-like first all-beta" evidence="8">
    <location>
        <begin position="404"/>
        <end position="516"/>
    </location>
</feature>
<dbReference type="PANTHER" id="PTHR23421">
    <property type="entry name" value="BETA-GALACTOSIDASE RELATED"/>
    <property type="match status" value="1"/>
</dbReference>
<feature type="domain" description="Beta-galactosidase galactose-binding" evidence="9">
    <location>
        <begin position="539"/>
        <end position="597"/>
    </location>
</feature>
<dbReference type="Gene3D" id="3.20.20.80">
    <property type="entry name" value="Glycosidases"/>
    <property type="match status" value="1"/>
</dbReference>
<dbReference type="Pfam" id="PF01301">
    <property type="entry name" value="Glyco_hydro_35"/>
    <property type="match status" value="1"/>
</dbReference>
<evidence type="ECO:0000256" key="5">
    <source>
        <dbReference type="RuleBase" id="RU003679"/>
    </source>
</evidence>
<evidence type="ECO:0000256" key="6">
    <source>
        <dbReference type="SAM" id="SignalP"/>
    </source>
</evidence>
<keyword evidence="11" id="KW-1185">Reference proteome</keyword>
<feature type="signal peptide" evidence="6">
    <location>
        <begin position="1"/>
        <end position="16"/>
    </location>
</feature>
<name>A0A642V6X4_9ASCO</name>
<reference evidence="10" key="1">
    <citation type="journal article" date="2019" name="G3 (Bethesda)">
        <title>Genome Assemblies of Two Rare Opportunistic Yeast Pathogens: Diutina rugosa (syn. Candida rugosa) and Trichomonascus ciferrii (syn. Candida ciferrii).</title>
        <authorList>
            <person name="Mixao V."/>
            <person name="Saus E."/>
            <person name="Hansen A.P."/>
            <person name="Lass-Florl C."/>
            <person name="Gabaldon T."/>
        </authorList>
    </citation>
    <scope>NUCLEOTIDE SEQUENCE</scope>
    <source>
        <strain evidence="10">CBS 4856</strain>
    </source>
</reference>
<dbReference type="Proteomes" id="UP000761534">
    <property type="component" value="Unassembled WGS sequence"/>
</dbReference>
<dbReference type="Pfam" id="PF21467">
    <property type="entry name" value="BetaGal_gal-bd"/>
    <property type="match status" value="1"/>
</dbReference>
<dbReference type="PIRSF" id="PIRSF006336">
    <property type="entry name" value="B-gal"/>
    <property type="match status" value="1"/>
</dbReference>
<evidence type="ECO:0000259" key="7">
    <source>
        <dbReference type="Pfam" id="PF01301"/>
    </source>
</evidence>
<evidence type="ECO:0000259" key="8">
    <source>
        <dbReference type="Pfam" id="PF21317"/>
    </source>
</evidence>
<sequence length="629" mass="71034">MKFLALFAGILGLGVAAPSERANSNLPPLTYNETSFFYNGEPIQLLAGQMDAQRIPHELWRDRLKMAKAMGLNTILTYPFWDLIEPEEGKWDFSGENNIAEYFKIAQEEGLMTSLRLGPYVCAEHTWGGYPAWLINKDGTIRTGEGELMDYYKKYMEKMYEHVKDQLASNGGSIVMVQIENEYGAYANDSSYKEALRDLAIEVGYDVLLYTTDQANDASVKGGNIPNTLQELDGADADVSEAQKYIPVDSSKGPFMNTEYYTHWYDQFNATYQHEAIDDKGIEKVRTELTALLKKHGSFSLYMFHGGTNFGFQAGANWDDDLQTYLPTTSAYDYSAPLDESGRTTKLYDTIREVLVDYWKTVNSSYKVPDVPDQTARIETDKIQLKACKRVLDNLPSPAHTDRPTNMEAIGQANGFINFRKTIDSDIQGDLSVGDRPRDRILVYVNNKRQGLIDARFHNNPTITLDLKKDDQLDLFVENLGRVNYGHNMEDQRKGIVGDVSINNHTLSSGWKVYGLPFDEITPFTENCDSDMDSSNFSPTVYTGQFHLDTVDDTFLSTDGWAKGIAWVNGHNLGKYWTIGPQQQLYVPKSWLKKGQNTIALLELVSTNSSYVQGVQIRSWYNNPDPDAP</sequence>
<dbReference type="SUPFAM" id="SSF51445">
    <property type="entry name" value="(Trans)glycosidases"/>
    <property type="match status" value="1"/>
</dbReference>
<evidence type="ECO:0000313" key="11">
    <source>
        <dbReference type="Proteomes" id="UP000761534"/>
    </source>
</evidence>
<feature type="chain" id="PRO_5024856391" evidence="6">
    <location>
        <begin position="17"/>
        <end position="629"/>
    </location>
</feature>
<dbReference type="VEuPathDB" id="FungiDB:TRICI_002013"/>
<keyword evidence="2" id="KW-0378">Hydrolase</keyword>
<feature type="active site" description="Proton donor" evidence="4">
    <location>
        <position position="182"/>
    </location>
</feature>
<evidence type="ECO:0000256" key="4">
    <source>
        <dbReference type="PIRSR" id="PIRSR006336-1"/>
    </source>
</evidence>
<evidence type="ECO:0000256" key="2">
    <source>
        <dbReference type="ARBA" id="ARBA00022801"/>
    </source>
</evidence>
<dbReference type="EMBL" id="SWFS01000137">
    <property type="protein sequence ID" value="KAA8915840.1"/>
    <property type="molecule type" value="Genomic_DNA"/>
</dbReference>
<proteinExistence type="inferred from homology"/>
<dbReference type="OrthoDB" id="1657402at2759"/>
<dbReference type="InterPro" id="IPR031330">
    <property type="entry name" value="Gly_Hdrlase_35_cat"/>
</dbReference>
<dbReference type="Pfam" id="PF21317">
    <property type="entry name" value="BetaGal_ABD_1"/>
    <property type="match status" value="1"/>
</dbReference>
<dbReference type="InterPro" id="IPR048913">
    <property type="entry name" value="BetaGal_gal-bd"/>
</dbReference>
<evidence type="ECO:0000259" key="9">
    <source>
        <dbReference type="Pfam" id="PF21467"/>
    </source>
</evidence>
<evidence type="ECO:0000256" key="3">
    <source>
        <dbReference type="ARBA" id="ARBA00023295"/>
    </source>
</evidence>
<gene>
    <name evidence="10" type="ORF">TRICI_002013</name>
</gene>
<dbReference type="InterPro" id="IPR026283">
    <property type="entry name" value="B-gal_1-like"/>
</dbReference>
<dbReference type="InterPro" id="IPR008979">
    <property type="entry name" value="Galactose-bd-like_sf"/>
</dbReference>
<dbReference type="SUPFAM" id="SSF49785">
    <property type="entry name" value="Galactose-binding domain-like"/>
    <property type="match status" value="1"/>
</dbReference>
<comment type="similarity">
    <text evidence="1 5">Belongs to the glycosyl hydrolase 35 family.</text>
</comment>
<organism evidence="10 11">
    <name type="scientific">Trichomonascus ciferrii</name>
    <dbReference type="NCBI Taxonomy" id="44093"/>
    <lineage>
        <taxon>Eukaryota</taxon>
        <taxon>Fungi</taxon>
        <taxon>Dikarya</taxon>
        <taxon>Ascomycota</taxon>
        <taxon>Saccharomycotina</taxon>
        <taxon>Dipodascomycetes</taxon>
        <taxon>Dipodascales</taxon>
        <taxon>Trichomonascaceae</taxon>
        <taxon>Trichomonascus</taxon>
        <taxon>Trichomonascus ciferrii complex</taxon>
    </lineage>
</organism>
<dbReference type="GO" id="GO:0005975">
    <property type="term" value="P:carbohydrate metabolic process"/>
    <property type="evidence" value="ECO:0007669"/>
    <property type="project" value="InterPro"/>
</dbReference>
<dbReference type="GO" id="GO:0004565">
    <property type="term" value="F:beta-galactosidase activity"/>
    <property type="evidence" value="ECO:0007669"/>
    <property type="project" value="InterPro"/>
</dbReference>
<feature type="active site" description="Nucleophile" evidence="4">
    <location>
        <position position="259"/>
    </location>
</feature>
<dbReference type="InterPro" id="IPR001944">
    <property type="entry name" value="Glycoside_Hdrlase_35"/>
</dbReference>
<protein>
    <submittedName>
        <fullName evidence="10">Uncharacterized protein</fullName>
    </submittedName>
</protein>
<accession>A0A642V6X4</accession>
<evidence type="ECO:0000256" key="1">
    <source>
        <dbReference type="ARBA" id="ARBA00009809"/>
    </source>
</evidence>
<dbReference type="InterPro" id="IPR048912">
    <property type="entry name" value="BetaGal1-like_ABD1"/>
</dbReference>
<dbReference type="AlphaFoldDB" id="A0A642V6X4"/>
<keyword evidence="3" id="KW-0326">Glycosidase</keyword>
<evidence type="ECO:0000313" key="10">
    <source>
        <dbReference type="EMBL" id="KAA8915840.1"/>
    </source>
</evidence>
<feature type="domain" description="Glycoside hydrolase 35 catalytic" evidence="7">
    <location>
        <begin position="35"/>
        <end position="355"/>
    </location>
</feature>
<comment type="caution">
    <text evidence="10">The sequence shown here is derived from an EMBL/GenBank/DDBJ whole genome shotgun (WGS) entry which is preliminary data.</text>
</comment>
<keyword evidence="6" id="KW-0732">Signal</keyword>
<dbReference type="InterPro" id="IPR017853">
    <property type="entry name" value="GH"/>
</dbReference>